<dbReference type="PROSITE" id="PS50011">
    <property type="entry name" value="PROTEIN_KINASE_DOM"/>
    <property type="match status" value="1"/>
</dbReference>
<accession>A0A0D8XDB1</accession>
<evidence type="ECO:0000259" key="1">
    <source>
        <dbReference type="PROSITE" id="PS50011"/>
    </source>
</evidence>
<reference evidence="2 3" key="1">
    <citation type="submission" date="2013-11" db="EMBL/GenBank/DDBJ databases">
        <title>Draft genome of the bovine lungworm Dictyocaulus viviparus.</title>
        <authorList>
            <person name="Mitreva M."/>
        </authorList>
    </citation>
    <scope>NUCLEOTIDE SEQUENCE [LARGE SCALE GENOMIC DNA]</scope>
    <source>
        <strain evidence="2 3">HannoverDv2000</strain>
    </source>
</reference>
<dbReference type="PANTHER" id="PTHR24347">
    <property type="entry name" value="SERINE/THREONINE-PROTEIN KINASE"/>
    <property type="match status" value="1"/>
</dbReference>
<sequence>MREQFRFNILTAPQKTSARQLEEISEESESELSRPEQCRVDQLLTADPTKRFQIESLLFKGKFSEIRQSIDSEHEAGAHCVAKILSLQENEAVLREYETLKEGQHENVQHLIAAYQHNGFLYLFCERLYEDVFTRFIQCDYYTEEQIRLTIGQLTSALHWLHFRGIVHLDVNPYNVMFQSKRNWIVKLIDFGSAQFTKEIVKPTELNVAWAAPELHINDTPVTVQSDVWGMGVITFCLLSGFHPFTSEYDHPDEVKDNVINFTKEIVKPTELNVAWAAPELHINDTPVTVQSDVWGMGVITFCLLSGFHPFTSEYDHPDEVKDNVINVKCDPNLIPVNASQEALSFVTWALKKNSLRRMRTDEALSHRFLSSDPQMVRRRESIKYASSRLCRTVIITKQYQKGSQK</sequence>
<dbReference type="Proteomes" id="UP000053766">
    <property type="component" value="Unassembled WGS sequence"/>
</dbReference>
<keyword evidence="2" id="KW-0808">Transferase</keyword>
<name>A0A0D8XDB1_DICVI</name>
<evidence type="ECO:0000313" key="3">
    <source>
        <dbReference type="Proteomes" id="UP000053766"/>
    </source>
</evidence>
<keyword evidence="3" id="KW-1185">Reference proteome</keyword>
<protein>
    <submittedName>
        <fullName evidence="2">Kinase domain protein</fullName>
    </submittedName>
</protein>
<dbReference type="AlphaFoldDB" id="A0A0D8XDB1"/>
<dbReference type="Pfam" id="PF00069">
    <property type="entry name" value="Pkinase"/>
    <property type="match status" value="2"/>
</dbReference>
<gene>
    <name evidence="2" type="ORF">DICVIV_13634</name>
</gene>
<dbReference type="STRING" id="29172.A0A0D8XDB1"/>
<dbReference type="OrthoDB" id="2570713at2759"/>
<keyword evidence="2" id="KW-0418">Kinase</keyword>
<dbReference type="InterPro" id="IPR000719">
    <property type="entry name" value="Prot_kinase_dom"/>
</dbReference>
<evidence type="ECO:0000313" key="2">
    <source>
        <dbReference type="EMBL" id="KJH40411.1"/>
    </source>
</evidence>
<dbReference type="SUPFAM" id="SSF56112">
    <property type="entry name" value="Protein kinase-like (PK-like)"/>
    <property type="match status" value="2"/>
</dbReference>
<dbReference type="GO" id="GO:0004672">
    <property type="term" value="F:protein kinase activity"/>
    <property type="evidence" value="ECO:0007669"/>
    <property type="project" value="InterPro"/>
</dbReference>
<dbReference type="InterPro" id="IPR011009">
    <property type="entry name" value="Kinase-like_dom_sf"/>
</dbReference>
<reference evidence="3" key="2">
    <citation type="journal article" date="2016" name="Sci. Rep.">
        <title>Dictyocaulus viviparus genome, variome and transcriptome elucidate lungworm biology and support future intervention.</title>
        <authorList>
            <person name="McNulty S.N."/>
            <person name="Strube C."/>
            <person name="Rosa B.A."/>
            <person name="Martin J.C."/>
            <person name="Tyagi R."/>
            <person name="Choi Y.J."/>
            <person name="Wang Q."/>
            <person name="Hallsworth Pepin K."/>
            <person name="Zhang X."/>
            <person name="Ozersky P."/>
            <person name="Wilson R.K."/>
            <person name="Sternberg P.W."/>
            <person name="Gasser R.B."/>
            <person name="Mitreva M."/>
        </authorList>
    </citation>
    <scope>NUCLEOTIDE SEQUENCE [LARGE SCALE GENOMIC DNA]</scope>
    <source>
        <strain evidence="3">HannoverDv2000</strain>
    </source>
</reference>
<proteinExistence type="predicted"/>
<feature type="domain" description="Protein kinase" evidence="1">
    <location>
        <begin position="52"/>
        <end position="370"/>
    </location>
</feature>
<organism evidence="2 3">
    <name type="scientific">Dictyocaulus viviparus</name>
    <name type="common">Bovine lungworm</name>
    <dbReference type="NCBI Taxonomy" id="29172"/>
    <lineage>
        <taxon>Eukaryota</taxon>
        <taxon>Metazoa</taxon>
        <taxon>Ecdysozoa</taxon>
        <taxon>Nematoda</taxon>
        <taxon>Chromadorea</taxon>
        <taxon>Rhabditida</taxon>
        <taxon>Rhabditina</taxon>
        <taxon>Rhabditomorpha</taxon>
        <taxon>Strongyloidea</taxon>
        <taxon>Metastrongylidae</taxon>
        <taxon>Dictyocaulus</taxon>
    </lineage>
</organism>
<dbReference type="SMART" id="SM00220">
    <property type="entry name" value="S_TKc"/>
    <property type="match status" value="1"/>
</dbReference>
<dbReference type="EMBL" id="KN717241">
    <property type="protein sequence ID" value="KJH40411.1"/>
    <property type="molecule type" value="Genomic_DNA"/>
</dbReference>
<dbReference type="GO" id="GO:0005524">
    <property type="term" value="F:ATP binding"/>
    <property type="evidence" value="ECO:0007669"/>
    <property type="project" value="InterPro"/>
</dbReference>
<dbReference type="Gene3D" id="1.10.510.10">
    <property type="entry name" value="Transferase(Phosphotransferase) domain 1"/>
    <property type="match status" value="2"/>
</dbReference>